<comment type="similarity">
    <text evidence="2">Belongs to the major facilitator superfamily. EmrB family.</text>
</comment>
<dbReference type="AlphaFoldDB" id="A0A0R1GSP7"/>
<evidence type="ECO:0000256" key="6">
    <source>
        <dbReference type="ARBA" id="ARBA00022989"/>
    </source>
</evidence>
<feature type="transmembrane region" description="Helical" evidence="8">
    <location>
        <begin position="454"/>
        <end position="473"/>
    </location>
</feature>
<feature type="transmembrane region" description="Helical" evidence="8">
    <location>
        <begin position="143"/>
        <end position="162"/>
    </location>
</feature>
<evidence type="ECO:0000313" key="11">
    <source>
        <dbReference type="Proteomes" id="UP000051461"/>
    </source>
</evidence>
<feature type="transmembrane region" description="Helical" evidence="8">
    <location>
        <begin position="203"/>
        <end position="221"/>
    </location>
</feature>
<keyword evidence="6 8" id="KW-1133">Transmembrane helix</keyword>
<dbReference type="Gene3D" id="1.20.1250.20">
    <property type="entry name" value="MFS general substrate transporter like domains"/>
    <property type="match status" value="1"/>
</dbReference>
<feature type="transmembrane region" description="Helical" evidence="8">
    <location>
        <begin position="402"/>
        <end position="422"/>
    </location>
</feature>
<feature type="transmembrane region" description="Helical" evidence="8">
    <location>
        <begin position="336"/>
        <end position="353"/>
    </location>
</feature>
<evidence type="ECO:0000256" key="2">
    <source>
        <dbReference type="ARBA" id="ARBA00008537"/>
    </source>
</evidence>
<evidence type="ECO:0000256" key="5">
    <source>
        <dbReference type="ARBA" id="ARBA00022692"/>
    </source>
</evidence>
<dbReference type="EMBL" id="AZDA01000091">
    <property type="protein sequence ID" value="KRK34530.1"/>
    <property type="molecule type" value="Genomic_DNA"/>
</dbReference>
<feature type="transmembrane region" description="Helical" evidence="8">
    <location>
        <begin position="81"/>
        <end position="105"/>
    </location>
</feature>
<feature type="transmembrane region" description="Helical" evidence="8">
    <location>
        <begin position="233"/>
        <end position="249"/>
    </location>
</feature>
<dbReference type="InterPro" id="IPR020846">
    <property type="entry name" value="MFS_dom"/>
</dbReference>
<keyword evidence="4" id="KW-1003">Cell membrane</keyword>
<dbReference type="InterPro" id="IPR011701">
    <property type="entry name" value="MFS"/>
</dbReference>
<proteinExistence type="inferred from homology"/>
<dbReference type="SUPFAM" id="SSF103473">
    <property type="entry name" value="MFS general substrate transporter"/>
    <property type="match status" value="1"/>
</dbReference>
<keyword evidence="5 8" id="KW-0812">Transmembrane</keyword>
<evidence type="ECO:0000259" key="9">
    <source>
        <dbReference type="PROSITE" id="PS50850"/>
    </source>
</evidence>
<keyword evidence="7 8" id="KW-0472">Membrane</keyword>
<comment type="caution">
    <text evidence="10">The sequence shown here is derived from an EMBL/GenBank/DDBJ whole genome shotgun (WGS) entry which is preliminary data.</text>
</comment>
<evidence type="ECO:0000256" key="4">
    <source>
        <dbReference type="ARBA" id="ARBA00022475"/>
    </source>
</evidence>
<dbReference type="OrthoDB" id="9816041at2"/>
<feature type="transmembrane region" description="Helical" evidence="8">
    <location>
        <begin position="111"/>
        <end position="131"/>
    </location>
</feature>
<keyword evidence="3" id="KW-0813">Transport</keyword>
<protein>
    <submittedName>
        <fullName evidence="10">Multidrug transporter</fullName>
    </submittedName>
</protein>
<reference evidence="10 11" key="1">
    <citation type="journal article" date="2015" name="Genome Announc.">
        <title>Expanding the biotechnology potential of lactobacilli through comparative genomics of 213 strains and associated genera.</title>
        <authorList>
            <person name="Sun Z."/>
            <person name="Harris H.M."/>
            <person name="McCann A."/>
            <person name="Guo C."/>
            <person name="Argimon S."/>
            <person name="Zhang W."/>
            <person name="Yang X."/>
            <person name="Jeffery I.B."/>
            <person name="Cooney J.C."/>
            <person name="Kagawa T.F."/>
            <person name="Liu W."/>
            <person name="Song Y."/>
            <person name="Salvetti E."/>
            <person name="Wrobel A."/>
            <person name="Rasinkangas P."/>
            <person name="Parkhill J."/>
            <person name="Rea M.C."/>
            <person name="O'Sullivan O."/>
            <person name="Ritari J."/>
            <person name="Douillard F.P."/>
            <person name="Paul Ross R."/>
            <person name="Yang R."/>
            <person name="Briner A.E."/>
            <person name="Felis G.E."/>
            <person name="de Vos W.M."/>
            <person name="Barrangou R."/>
            <person name="Klaenhammer T.R."/>
            <person name="Caufield P.W."/>
            <person name="Cui Y."/>
            <person name="Zhang H."/>
            <person name="O'Toole P.W."/>
        </authorList>
    </citation>
    <scope>NUCLEOTIDE SEQUENCE [LARGE SCALE GENOMIC DNA]</scope>
    <source>
        <strain evidence="10 11">DSM 20003</strain>
    </source>
</reference>
<dbReference type="PATRIC" id="fig|1423726.3.peg.559"/>
<keyword evidence="11" id="KW-1185">Reference proteome</keyword>
<feature type="transmembrane region" description="Helical" evidence="8">
    <location>
        <begin position="54"/>
        <end position="74"/>
    </location>
</feature>
<feature type="transmembrane region" description="Helical" evidence="8">
    <location>
        <begin position="269"/>
        <end position="294"/>
    </location>
</feature>
<dbReference type="GO" id="GO:0005886">
    <property type="term" value="C:plasma membrane"/>
    <property type="evidence" value="ECO:0007669"/>
    <property type="project" value="UniProtKB-SubCell"/>
</dbReference>
<evidence type="ECO:0000256" key="7">
    <source>
        <dbReference type="ARBA" id="ARBA00023136"/>
    </source>
</evidence>
<dbReference type="PANTHER" id="PTHR42718">
    <property type="entry name" value="MAJOR FACILITATOR SUPERFAMILY MULTIDRUG TRANSPORTER MFSC"/>
    <property type="match status" value="1"/>
</dbReference>
<evidence type="ECO:0000256" key="3">
    <source>
        <dbReference type="ARBA" id="ARBA00022448"/>
    </source>
</evidence>
<name>A0A0R1GSP7_9LACO</name>
<dbReference type="PROSITE" id="PS50850">
    <property type="entry name" value="MFS"/>
    <property type="match status" value="1"/>
</dbReference>
<evidence type="ECO:0000256" key="8">
    <source>
        <dbReference type="SAM" id="Phobius"/>
    </source>
</evidence>
<dbReference type="InterPro" id="IPR036259">
    <property type="entry name" value="MFS_trans_sf"/>
</dbReference>
<feature type="transmembrane region" description="Helical" evidence="8">
    <location>
        <begin position="168"/>
        <end position="191"/>
    </location>
</feature>
<dbReference type="Pfam" id="PF07690">
    <property type="entry name" value="MFS_1"/>
    <property type="match status" value="1"/>
</dbReference>
<dbReference type="GO" id="GO:0022857">
    <property type="term" value="F:transmembrane transporter activity"/>
    <property type="evidence" value="ECO:0007669"/>
    <property type="project" value="InterPro"/>
</dbReference>
<comment type="subcellular location">
    <subcellularLocation>
        <location evidence="1">Cell membrane</location>
        <topology evidence="1">Multi-pass membrane protein</topology>
    </subcellularLocation>
</comment>
<evidence type="ECO:0000313" key="10">
    <source>
        <dbReference type="EMBL" id="KRK34530.1"/>
    </source>
</evidence>
<feature type="transmembrane region" description="Helical" evidence="8">
    <location>
        <begin position="306"/>
        <end position="324"/>
    </location>
</feature>
<feature type="domain" description="Major facilitator superfamily (MFS) profile" evidence="9">
    <location>
        <begin position="16"/>
        <end position="478"/>
    </location>
</feature>
<accession>A0A0R1GSP7</accession>
<dbReference type="InterPro" id="IPR004638">
    <property type="entry name" value="EmrB-like"/>
</dbReference>
<dbReference type="Proteomes" id="UP000051461">
    <property type="component" value="Unassembled WGS sequence"/>
</dbReference>
<dbReference type="Gene3D" id="1.20.1720.10">
    <property type="entry name" value="Multidrug resistance protein D"/>
    <property type="match status" value="1"/>
</dbReference>
<feature type="transmembrane region" description="Helical" evidence="8">
    <location>
        <begin position="359"/>
        <end position="381"/>
    </location>
</feature>
<dbReference type="PRINTS" id="PR01036">
    <property type="entry name" value="TCRTETB"/>
</dbReference>
<evidence type="ECO:0000256" key="1">
    <source>
        <dbReference type="ARBA" id="ARBA00004651"/>
    </source>
</evidence>
<sequence length="478" mass="49954">MEKNTTRPLSYHRGLLVAVVIIGAFVSMLNQTVLSVAQPSLINAFHINVATAQWLSTGYALIGGILIPISAWLADRFNTKSLLATALALFLLGTVLAFLAGNFPLLLTARLVQAIGAGILSGLTMTVLFSVYNKAERGTPTMLLGVVFGIAPAVGPTLGGYLVDHFGWRAIFGAMAPIILIALLMALFFMADVVPHKTTPLDALSVISSTGGFGGILYGVSVVSDSGWTDAKVVLSLLLGVALVAVFIWRQLTIAHPMLELRIFSEGNFTIAAVIAAIAQISMVAVEFILPLYLQNARGLSAMNSGLALLPGALLMFLLAPISGRLVTQNKGRQTVLFGITVMTLSTFGLAFMSLKTPIWYVVALYACRNVGLTFAMMPAGTMGMHSLTPELISHGSAGNNVVRQVGAAIGTAVLVSVLQSVSTHAAPQASLLQTNRAAYATGMHQALVSGAQVALLVATGIGAVGIICALCLKNPQA</sequence>
<gene>
    <name evidence="10" type="ORF">FC07_GL000544</name>
</gene>
<dbReference type="PANTHER" id="PTHR42718:SF9">
    <property type="entry name" value="MAJOR FACILITATOR SUPERFAMILY MULTIDRUG TRANSPORTER MFSC"/>
    <property type="match status" value="1"/>
</dbReference>
<organism evidence="10 11">
    <name type="scientific">Loigolactobacillus bifermentans DSM 20003</name>
    <dbReference type="NCBI Taxonomy" id="1423726"/>
    <lineage>
        <taxon>Bacteria</taxon>
        <taxon>Bacillati</taxon>
        <taxon>Bacillota</taxon>
        <taxon>Bacilli</taxon>
        <taxon>Lactobacillales</taxon>
        <taxon>Lactobacillaceae</taxon>
        <taxon>Loigolactobacillus</taxon>
    </lineage>
</organism>
<dbReference type="NCBIfam" id="TIGR00711">
    <property type="entry name" value="efflux_EmrB"/>
    <property type="match status" value="1"/>
</dbReference>
<dbReference type="RefSeq" id="WP_057904972.1">
    <property type="nucleotide sequence ID" value="NZ_AZDA01000091.1"/>
</dbReference>